<evidence type="ECO:0000313" key="2">
    <source>
        <dbReference type="EMBL" id="PIO64988.1"/>
    </source>
</evidence>
<accession>A0A2G9U4B0</accession>
<feature type="region of interest" description="Disordered" evidence="1">
    <location>
        <begin position="272"/>
        <end position="292"/>
    </location>
</feature>
<feature type="non-terminal residue" evidence="2">
    <location>
        <position position="394"/>
    </location>
</feature>
<keyword evidence="3" id="KW-1185">Reference proteome</keyword>
<feature type="region of interest" description="Disordered" evidence="1">
    <location>
        <begin position="330"/>
        <end position="350"/>
    </location>
</feature>
<proteinExistence type="predicted"/>
<dbReference type="Proteomes" id="UP000230423">
    <property type="component" value="Unassembled WGS sequence"/>
</dbReference>
<reference evidence="2 3" key="1">
    <citation type="submission" date="2015-09" db="EMBL/GenBank/DDBJ databases">
        <title>Draft genome of the parasitic nematode Teladorsagia circumcincta isolate WARC Sus (inbred).</title>
        <authorList>
            <person name="Mitreva M."/>
        </authorList>
    </citation>
    <scope>NUCLEOTIDE SEQUENCE [LARGE SCALE GENOMIC DNA]</scope>
    <source>
        <strain evidence="2 3">S</strain>
    </source>
</reference>
<gene>
    <name evidence="2" type="ORF">TELCIR_13362</name>
</gene>
<protein>
    <submittedName>
        <fullName evidence="2">Uncharacterized protein</fullName>
    </submittedName>
</protein>
<dbReference type="EMBL" id="KZ349403">
    <property type="protein sequence ID" value="PIO64988.1"/>
    <property type="molecule type" value="Genomic_DNA"/>
</dbReference>
<evidence type="ECO:0000256" key="1">
    <source>
        <dbReference type="SAM" id="MobiDB-lite"/>
    </source>
</evidence>
<feature type="non-terminal residue" evidence="2">
    <location>
        <position position="1"/>
    </location>
</feature>
<sequence>CEVCPEMVFGRLMSSLFCSGGSVELLFLPQFNLHVDCLPMYRFLLAVSTALGDRLLSKVLTAVQGSTALQWLIGKVPCKNCKNEIPAGIPFYKVNNEPKCKDCCIADGTRPSPQTTTKPGDKPVSRTAMKPVPCKKCNKEIPAGAPFYDVNNAPKCTDCCIADGLRQAPKTAAQPVPCQVCRKDIPAGTPFYEVNHAPKCTDCCIVACKKCTKEILPGTEFFEEDGIRPSQKTLKEPTTCKSCNSEIPAGTPFYQVHLSPKCMACCIADGTKPSPSSPRSADKPKPKTSSKPLPCKKCNRTIPAGNQFYEVNNAPKCKDCCIADGTRQQTKTSRTPEDGIKASPKTSPKPVSCKKCNREIPAGTPFYEVDRAPKCEECCTDDGAKPTPKVATEP</sequence>
<name>A0A2G9U4B0_TELCI</name>
<dbReference type="AlphaFoldDB" id="A0A2G9U4B0"/>
<organism evidence="2 3">
    <name type="scientific">Teladorsagia circumcincta</name>
    <name type="common">Brown stomach worm</name>
    <name type="synonym">Ostertagia circumcincta</name>
    <dbReference type="NCBI Taxonomy" id="45464"/>
    <lineage>
        <taxon>Eukaryota</taxon>
        <taxon>Metazoa</taxon>
        <taxon>Ecdysozoa</taxon>
        <taxon>Nematoda</taxon>
        <taxon>Chromadorea</taxon>
        <taxon>Rhabditida</taxon>
        <taxon>Rhabditina</taxon>
        <taxon>Rhabditomorpha</taxon>
        <taxon>Strongyloidea</taxon>
        <taxon>Trichostrongylidae</taxon>
        <taxon>Teladorsagia</taxon>
    </lineage>
</organism>
<evidence type="ECO:0000313" key="3">
    <source>
        <dbReference type="Proteomes" id="UP000230423"/>
    </source>
</evidence>